<name>A0A074X4B8_9PEZI</name>
<keyword evidence="3" id="KW-1185">Reference proteome</keyword>
<dbReference type="HOGENOM" id="CLU_882732_0_0_1"/>
<dbReference type="GeneID" id="25416259"/>
<evidence type="ECO:0000259" key="1">
    <source>
        <dbReference type="Pfam" id="PF07985"/>
    </source>
</evidence>
<dbReference type="RefSeq" id="XP_013431374.1">
    <property type="nucleotide sequence ID" value="XM_013575920.1"/>
</dbReference>
<dbReference type="OrthoDB" id="5318346at2759"/>
<dbReference type="Proteomes" id="UP000027730">
    <property type="component" value="Unassembled WGS sequence"/>
</dbReference>
<gene>
    <name evidence="2" type="ORF">M436DRAFT_78618</name>
</gene>
<evidence type="ECO:0000313" key="3">
    <source>
        <dbReference type="Proteomes" id="UP000027730"/>
    </source>
</evidence>
<sequence length="323" mass="36886">MDRVPRDEPENLFPLPENSLSGNDSGLVGINEEDWERCIDDWYFGHKAFRRRAITANGQPADGYFPTIWKEVKDVQKLLTEPLAPETHIFDPTRHAREQLREVVGRTATIKTAVFMGLGNINWQCKTDYNRSWVQQCGLFLAICQLLEEKQGKESGSIKKFFQDPSFEMEDRWILERIGKQVIIEHPAANDKMGKGSFIFAPRFPANYMFDTFLIPGRKMDLLLTNTIHGSLGTITWPIVDDYFNEVYWSGNTTITPGAQRMYGLAKAFLDNHEGLKYWGAYSSKREVMAAYAKFSFYLPRTRPSGPAASLLIGQGSRVAFDF</sequence>
<reference evidence="2 3" key="1">
    <citation type="journal article" date="2014" name="BMC Genomics">
        <title>Genome sequencing of four Aureobasidium pullulans varieties: biotechnological potential, stress tolerance, and description of new species.</title>
        <authorList>
            <person name="Gostin Ar C."/>
            <person name="Ohm R.A."/>
            <person name="Kogej T."/>
            <person name="Sonjak S."/>
            <person name="Turk M."/>
            <person name="Zajc J."/>
            <person name="Zalar P."/>
            <person name="Grube M."/>
            <person name="Sun H."/>
            <person name="Han J."/>
            <person name="Sharma A."/>
            <person name="Chiniquy J."/>
            <person name="Ngan C.Y."/>
            <person name="Lipzen A."/>
            <person name="Barry K."/>
            <person name="Grigoriev I.V."/>
            <person name="Gunde-Cimerman N."/>
        </authorList>
    </citation>
    <scope>NUCLEOTIDE SEQUENCE [LARGE SCALE GENOMIC DNA]</scope>
    <source>
        <strain evidence="2 3">CBS 147.97</strain>
    </source>
</reference>
<dbReference type="EMBL" id="KL584703">
    <property type="protein sequence ID" value="KEQ76882.1"/>
    <property type="molecule type" value="Genomic_DNA"/>
</dbReference>
<dbReference type="Pfam" id="PF07985">
    <property type="entry name" value="SRR1"/>
    <property type="match status" value="1"/>
</dbReference>
<feature type="domain" description="SRR1-like" evidence="1">
    <location>
        <begin position="98"/>
        <end position="214"/>
    </location>
</feature>
<dbReference type="AlphaFoldDB" id="A0A074X4B8"/>
<accession>A0A074X4B8</accession>
<organism evidence="2 3">
    <name type="scientific">Aureobasidium namibiae CBS 147.97</name>
    <dbReference type="NCBI Taxonomy" id="1043004"/>
    <lineage>
        <taxon>Eukaryota</taxon>
        <taxon>Fungi</taxon>
        <taxon>Dikarya</taxon>
        <taxon>Ascomycota</taxon>
        <taxon>Pezizomycotina</taxon>
        <taxon>Dothideomycetes</taxon>
        <taxon>Dothideomycetidae</taxon>
        <taxon>Dothideales</taxon>
        <taxon>Saccotheciaceae</taxon>
        <taxon>Aureobasidium</taxon>
    </lineage>
</organism>
<protein>
    <recommendedName>
        <fullName evidence="1">SRR1-like domain-containing protein</fullName>
    </recommendedName>
</protein>
<dbReference type="InterPro" id="IPR012942">
    <property type="entry name" value="SRR1-like"/>
</dbReference>
<dbReference type="STRING" id="1043004.A0A074X4B8"/>
<proteinExistence type="predicted"/>
<evidence type="ECO:0000313" key="2">
    <source>
        <dbReference type="EMBL" id="KEQ76882.1"/>
    </source>
</evidence>